<evidence type="ECO:0000256" key="1">
    <source>
        <dbReference type="SAM" id="SignalP"/>
    </source>
</evidence>
<sequence length="670" mass="73351">MKKRILSGLISLAMAAALIPAAAAETTTFEYTFDFNDTSVLPAAGTDFAWANGGREVPAGSVAGPSGEAGDYAFGYVPSEFANGTAGEESLHLYANGVEFLNESLVGENRIADVSFVMSVDFMYRNAEDMIAYILSPRMASKERRHTYPLAIKLQQGGELVCVTEERAYDKSTGINTITVLSSTDIGTVAPYEWHNVAVKYTHSSTDGLYADVYLNGELKAEGLHCDYTNKIKSFASLASPLTNTALFQNRIYPAGRNEQIYLDNLYIGTDLTKVDYDFGINAVENKRMDRLTVHFNQDIEAASAGDFIVSNSDGFPGAIVTEATMIDARTVELQLDAELEEYAEYAVMFMTDQAGDVSYSFTPQLAYFYDFNGSDTTYTPFSLNSKHNVRRPSGAGAYNTDSTDLDFTFVTHPGTNPGGSAMDHNKNGYNIYLTPDLETVTITSGTIQVDFDFKYDNETMFGWLVAPRQGKNPPNFVGFENNRLYCGGTYADGVVLAPNTWYNIAATYNFYDGGILTDVYLDGELVINDVFNGYTGGINAISTLIDAHTPPEYAGMRADDVSTRNEYFHMDNVYIGIDTDYRNSAFEIGFDGDDAVINAGIFNKAGTAVVALYDGQTLKEAKLYDFDLEQLDVETVSAAFDSYEEGNTIKLIALDGMQNLTPLIEAAVK</sequence>
<reference evidence="2" key="2">
    <citation type="journal article" date="2021" name="PeerJ">
        <title>Extensive microbial diversity within the chicken gut microbiome revealed by metagenomics and culture.</title>
        <authorList>
            <person name="Gilroy R."/>
            <person name="Ravi A."/>
            <person name="Getino M."/>
            <person name="Pursley I."/>
            <person name="Horton D.L."/>
            <person name="Alikhan N.F."/>
            <person name="Baker D."/>
            <person name="Gharbi K."/>
            <person name="Hall N."/>
            <person name="Watson M."/>
            <person name="Adriaenssens E.M."/>
            <person name="Foster-Nyarko E."/>
            <person name="Jarju S."/>
            <person name="Secka A."/>
            <person name="Antonio M."/>
            <person name="Oren A."/>
            <person name="Chaudhuri R.R."/>
            <person name="La Ragione R."/>
            <person name="Hildebrand F."/>
            <person name="Pallen M.J."/>
        </authorList>
    </citation>
    <scope>NUCLEOTIDE SEQUENCE</scope>
    <source>
        <strain evidence="2">ChiSjej4B22-9803</strain>
    </source>
</reference>
<organism evidence="2 3">
    <name type="scientific">Candidatus Avimonoglobus intestinipullorum</name>
    <dbReference type="NCBI Taxonomy" id="2840699"/>
    <lineage>
        <taxon>Bacteria</taxon>
        <taxon>Bacillati</taxon>
        <taxon>Bacillota</taxon>
        <taxon>Clostridia</taxon>
        <taxon>Eubacteriales</taxon>
        <taxon>Candidatus Avimonoglobus</taxon>
    </lineage>
</organism>
<accession>A0A9D1S6R2</accession>
<feature type="chain" id="PRO_5038427655" description="SbsA Ig-like domain-containing protein" evidence="1">
    <location>
        <begin position="24"/>
        <end position="670"/>
    </location>
</feature>
<feature type="signal peptide" evidence="1">
    <location>
        <begin position="1"/>
        <end position="23"/>
    </location>
</feature>
<protein>
    <recommendedName>
        <fullName evidence="4">SbsA Ig-like domain-containing protein</fullName>
    </recommendedName>
</protein>
<proteinExistence type="predicted"/>
<evidence type="ECO:0000313" key="2">
    <source>
        <dbReference type="EMBL" id="HIU48592.1"/>
    </source>
</evidence>
<dbReference type="AlphaFoldDB" id="A0A9D1S6R2"/>
<name>A0A9D1S6R2_9FIRM</name>
<comment type="caution">
    <text evidence="2">The sequence shown here is derived from an EMBL/GenBank/DDBJ whole genome shotgun (WGS) entry which is preliminary data.</text>
</comment>
<dbReference type="Proteomes" id="UP000824111">
    <property type="component" value="Unassembled WGS sequence"/>
</dbReference>
<reference evidence="2" key="1">
    <citation type="submission" date="2020-10" db="EMBL/GenBank/DDBJ databases">
        <authorList>
            <person name="Gilroy R."/>
        </authorList>
    </citation>
    <scope>NUCLEOTIDE SEQUENCE</scope>
    <source>
        <strain evidence="2">ChiSjej4B22-9803</strain>
    </source>
</reference>
<keyword evidence="1" id="KW-0732">Signal</keyword>
<gene>
    <name evidence="2" type="ORF">IAB04_04460</name>
</gene>
<evidence type="ECO:0000313" key="3">
    <source>
        <dbReference type="Proteomes" id="UP000824111"/>
    </source>
</evidence>
<dbReference type="EMBL" id="DVND01000118">
    <property type="protein sequence ID" value="HIU48592.1"/>
    <property type="molecule type" value="Genomic_DNA"/>
</dbReference>
<dbReference type="Gene3D" id="2.60.120.200">
    <property type="match status" value="1"/>
</dbReference>
<evidence type="ECO:0008006" key="4">
    <source>
        <dbReference type="Google" id="ProtNLM"/>
    </source>
</evidence>